<reference evidence="1" key="1">
    <citation type="submission" date="2019-08" db="EMBL/GenBank/DDBJ databases">
        <title>Genome sequence of Clostridiales bacterium MT110.</title>
        <authorList>
            <person name="Cao J."/>
        </authorList>
    </citation>
    <scope>NUCLEOTIDE SEQUENCE</scope>
    <source>
        <strain evidence="1">MT110</strain>
    </source>
</reference>
<proteinExistence type="predicted"/>
<evidence type="ECO:0000313" key="1">
    <source>
        <dbReference type="EMBL" id="QOX63078.1"/>
    </source>
</evidence>
<keyword evidence="1" id="KW-0808">Transferase</keyword>
<keyword evidence="1" id="KW-0489">Methyltransferase</keyword>
<dbReference type="Proteomes" id="UP000594014">
    <property type="component" value="Chromosome"/>
</dbReference>
<accession>A0ACD1A9D2</accession>
<sequence>MNQDFFTCVKHPSLYQQSEVNFWTEEHISKQLLKAHLDPNFEGASRKLDFIEESVKWICETIPSHQFPELLDAGCGPGLYAERFGKAGYNVTGIDFSKGSIEYAKVSAEKQNLNITYVYQNYLTMDYENRFDLVTFIYCDYGALSTENRANILKKLYQSLKPGGKLLLDVFTMVKYREFRELRTWNVYERGGFWREGKYLELCEQYHYSDDVTLEQTTVVTEKDFTTYYIWNCYFSKEALLKEVRAAGFEHYEIFSDVAGKSYDNDSLTMAILLEK</sequence>
<gene>
    <name evidence="1" type="ORF">FRZ06_06850</name>
</gene>
<evidence type="ECO:0000313" key="2">
    <source>
        <dbReference type="Proteomes" id="UP000594014"/>
    </source>
</evidence>
<keyword evidence="2" id="KW-1185">Reference proteome</keyword>
<protein>
    <submittedName>
        <fullName evidence="1">Class I SAM-dependent methyltransferase</fullName>
    </submittedName>
</protein>
<dbReference type="EMBL" id="CP042469">
    <property type="protein sequence ID" value="QOX63078.1"/>
    <property type="molecule type" value="Genomic_DNA"/>
</dbReference>
<organism evidence="1 2">
    <name type="scientific">Anoxybacterium hadale</name>
    <dbReference type="NCBI Taxonomy" id="3408580"/>
    <lineage>
        <taxon>Bacteria</taxon>
        <taxon>Bacillati</taxon>
        <taxon>Bacillota</taxon>
        <taxon>Clostridia</taxon>
        <taxon>Peptostreptococcales</taxon>
        <taxon>Anaerovoracaceae</taxon>
        <taxon>Anoxybacterium</taxon>
    </lineage>
</organism>
<name>A0ACD1A9D2_9FIRM</name>